<dbReference type="PROSITE" id="PS50826">
    <property type="entry name" value="RUN"/>
    <property type="match status" value="1"/>
</dbReference>
<dbReference type="SMART" id="SM01175">
    <property type="entry name" value="DUF4206"/>
    <property type="match status" value="1"/>
</dbReference>
<dbReference type="GeneID" id="114325139"/>
<keyword evidence="7" id="KW-0862">Zinc</keyword>
<feature type="region of interest" description="Disordered" evidence="9">
    <location>
        <begin position="281"/>
        <end position="310"/>
    </location>
</feature>
<dbReference type="PANTHER" id="PTHR12326:SF12">
    <property type="entry name" value="PLECKSTRIN HOMOLOGY AND RUN DOMAIN CONTAINING M1"/>
    <property type="match status" value="1"/>
</dbReference>
<dbReference type="EnsemblMetazoa" id="XM_028273086.2">
    <property type="protein sequence ID" value="XP_028128887.1"/>
    <property type="gene ID" value="LOC114325139"/>
</dbReference>
<evidence type="ECO:0000256" key="7">
    <source>
        <dbReference type="ARBA" id="ARBA00022833"/>
    </source>
</evidence>
<keyword evidence="2" id="KW-0597">Phosphoprotein</keyword>
<evidence type="ECO:0000313" key="13">
    <source>
        <dbReference type="RefSeq" id="XP_028128887.1"/>
    </source>
</evidence>
<dbReference type="InParanoid" id="A0A6P7F207"/>
<keyword evidence="5" id="KW-0967">Endosome</keyword>
<dbReference type="Proteomes" id="UP001652700">
    <property type="component" value="Unplaced"/>
</dbReference>
<evidence type="ECO:0000313" key="12">
    <source>
        <dbReference type="Proteomes" id="UP001652700"/>
    </source>
</evidence>
<keyword evidence="12" id="KW-1185">Reference proteome</keyword>
<evidence type="ECO:0000313" key="11">
    <source>
        <dbReference type="EnsemblMetazoa" id="XP_028128887.1"/>
    </source>
</evidence>
<dbReference type="InterPro" id="IPR047326">
    <property type="entry name" value="RUN_PLEKHM1"/>
</dbReference>
<name>A0A6P7F207_DIAVI</name>
<dbReference type="OrthoDB" id="62364at2759"/>
<reference evidence="11" key="2">
    <citation type="submission" date="2025-05" db="UniProtKB">
        <authorList>
            <consortium name="EnsemblMetazoa"/>
        </authorList>
    </citation>
    <scope>IDENTIFICATION</scope>
</reference>
<dbReference type="GO" id="GO:0005770">
    <property type="term" value="C:late endosome"/>
    <property type="evidence" value="ECO:0007669"/>
    <property type="project" value="UniProtKB-SubCell"/>
</dbReference>
<evidence type="ECO:0000256" key="8">
    <source>
        <dbReference type="ARBA" id="ARBA00023006"/>
    </source>
</evidence>
<evidence type="ECO:0000256" key="3">
    <source>
        <dbReference type="ARBA" id="ARBA00022723"/>
    </source>
</evidence>
<evidence type="ECO:0000256" key="6">
    <source>
        <dbReference type="ARBA" id="ARBA00022771"/>
    </source>
</evidence>
<dbReference type="CDD" id="cd17679">
    <property type="entry name" value="RUN_PLEKHM1"/>
    <property type="match status" value="1"/>
</dbReference>
<feature type="domain" description="RUN" evidence="10">
    <location>
        <begin position="49"/>
        <end position="188"/>
    </location>
</feature>
<dbReference type="AlphaFoldDB" id="A0A6P7F207"/>
<dbReference type="InterPro" id="IPR037213">
    <property type="entry name" value="Run_dom_sf"/>
</dbReference>
<dbReference type="InterPro" id="IPR004012">
    <property type="entry name" value="Run_dom"/>
</dbReference>
<evidence type="ECO:0000256" key="5">
    <source>
        <dbReference type="ARBA" id="ARBA00022753"/>
    </source>
</evidence>
<proteinExistence type="predicted"/>
<dbReference type="KEGG" id="dvv:114325139"/>
<reference evidence="13" key="1">
    <citation type="submission" date="2025-04" db="UniProtKB">
        <authorList>
            <consortium name="RefSeq"/>
        </authorList>
    </citation>
    <scope>IDENTIFICATION</scope>
    <source>
        <tissue evidence="13">Whole insect</tissue>
    </source>
</reference>
<accession>A0A6P7F207</accession>
<dbReference type="InterPro" id="IPR051366">
    <property type="entry name" value="DEF8"/>
</dbReference>
<protein>
    <submittedName>
        <fullName evidence="13">Uncharacterized protein LOC114325139</fullName>
    </submittedName>
</protein>
<keyword evidence="4" id="KW-0677">Repeat</keyword>
<evidence type="ECO:0000256" key="1">
    <source>
        <dbReference type="ARBA" id="ARBA00004603"/>
    </source>
</evidence>
<evidence type="ECO:0000256" key="2">
    <source>
        <dbReference type="ARBA" id="ARBA00022553"/>
    </source>
</evidence>
<dbReference type="Gene3D" id="1.20.58.900">
    <property type="match status" value="1"/>
</dbReference>
<dbReference type="Pfam" id="PF13901">
    <property type="entry name" value="RH_dom"/>
    <property type="match status" value="1"/>
</dbReference>
<dbReference type="GO" id="GO:0006914">
    <property type="term" value="P:autophagy"/>
    <property type="evidence" value="ECO:0007669"/>
    <property type="project" value="UniProtKB-KW"/>
</dbReference>
<dbReference type="RefSeq" id="XP_028128887.1">
    <property type="nucleotide sequence ID" value="XM_028273086.1"/>
</dbReference>
<sequence length="663" mass="75377">MNKLLKSVRLTNNKDDLIKKSITRQLSDSCKEIHYAGVEENKSPNFSEFSTTEAATTLCTAIEAIFLHGLRDTLIHKFKKALADVDEQPEPSFWAPLLIISHRQIIEQITNLSQITTEVGQCRVWIRLALNDCLLSSYLMSIRQDSSSLKSYYKVNAYVRDGELLDVAQRLIEGVEAFKSFTLPFNSSLLNTWPLPSLILSGIWSPTLKSCPVAPCDDVAQSISITESMKTQSNFENSSDTDSICSVMSYNSQSSGLRQIVSLSEDEVLKIILAKDKDQTSNSQSYDDLRSVSGSDHDRNSDSNNINYTVGNSLSKRTGWSFDETQLPESTEPQETNDESEEKLVKEEPKSMETSFNALIESYNMLSGAFIKTPDFRDVWQKLGDKTEVPKEITVEPKEPTVITFDPVTRPEVSLALQVGKIAQEKGLDLQNYECADCKKSVALNTKPKVCAFTGDYFCNNCMSTELVQIPARIIHNWDFKAYQISKKGINYLNEVKDHPIIDFKVLNPYIYGVVEEMANLQILRNQLNFLRAYLFTCREPVIEELQKQMWPREYMYEHIHQYSILDLSDVTRGLLAQQLEKVVAFGREHVYSCWLCSQKGFVCEICNKPKVLFPFDVESIFRCDVCSAVYHKTCWNSTKSCGKCKRKKDREELSLLGFVANE</sequence>
<dbReference type="FunCoup" id="A0A6P7F207">
    <property type="interactions" value="1339"/>
</dbReference>
<feature type="region of interest" description="Disordered" evidence="9">
    <location>
        <begin position="326"/>
        <end position="350"/>
    </location>
</feature>
<gene>
    <name evidence="13" type="primary">LOC114325139</name>
</gene>
<keyword evidence="3" id="KW-0479">Metal-binding</keyword>
<keyword evidence="8" id="KW-0072">Autophagy</keyword>
<dbReference type="PANTHER" id="PTHR12326">
    <property type="entry name" value="PLECKSTRIN HOMOLOGY DOMAIN CONTAINING PROTEIN"/>
    <property type="match status" value="1"/>
</dbReference>
<dbReference type="SUPFAM" id="SSF140741">
    <property type="entry name" value="RUN domain-like"/>
    <property type="match status" value="1"/>
</dbReference>
<dbReference type="Pfam" id="PF02759">
    <property type="entry name" value="RUN"/>
    <property type="match status" value="1"/>
</dbReference>
<evidence type="ECO:0000256" key="4">
    <source>
        <dbReference type="ARBA" id="ARBA00022737"/>
    </source>
</evidence>
<organism evidence="13">
    <name type="scientific">Diabrotica virgifera virgifera</name>
    <name type="common">western corn rootworm</name>
    <dbReference type="NCBI Taxonomy" id="50390"/>
    <lineage>
        <taxon>Eukaryota</taxon>
        <taxon>Metazoa</taxon>
        <taxon>Ecdysozoa</taxon>
        <taxon>Arthropoda</taxon>
        <taxon>Hexapoda</taxon>
        <taxon>Insecta</taxon>
        <taxon>Pterygota</taxon>
        <taxon>Neoptera</taxon>
        <taxon>Endopterygota</taxon>
        <taxon>Coleoptera</taxon>
        <taxon>Polyphaga</taxon>
        <taxon>Cucujiformia</taxon>
        <taxon>Chrysomeloidea</taxon>
        <taxon>Chrysomelidae</taxon>
        <taxon>Galerucinae</taxon>
        <taxon>Diabroticina</taxon>
        <taxon>Diabroticites</taxon>
        <taxon>Diabrotica</taxon>
    </lineage>
</organism>
<dbReference type="SMART" id="SM00593">
    <property type="entry name" value="RUN"/>
    <property type="match status" value="1"/>
</dbReference>
<dbReference type="InterPro" id="IPR025258">
    <property type="entry name" value="RH_dom"/>
</dbReference>
<keyword evidence="6" id="KW-0863">Zinc-finger</keyword>
<evidence type="ECO:0000256" key="9">
    <source>
        <dbReference type="SAM" id="MobiDB-lite"/>
    </source>
</evidence>
<feature type="compositionally biased region" description="Basic and acidic residues" evidence="9">
    <location>
        <begin position="287"/>
        <end position="301"/>
    </location>
</feature>
<comment type="subcellular location">
    <subcellularLocation>
        <location evidence="1">Late endosome</location>
    </subcellularLocation>
</comment>
<dbReference type="GO" id="GO:0008270">
    <property type="term" value="F:zinc ion binding"/>
    <property type="evidence" value="ECO:0007669"/>
    <property type="project" value="UniProtKB-KW"/>
</dbReference>
<evidence type="ECO:0000259" key="10">
    <source>
        <dbReference type="PROSITE" id="PS50826"/>
    </source>
</evidence>